<reference evidence="1" key="1">
    <citation type="journal article" date="2014" name="Int. J. Syst. Evol. Microbiol.">
        <title>Complete genome sequence of Corynebacterium casei LMG S-19264T (=DSM 44701T), isolated from a smear-ripened cheese.</title>
        <authorList>
            <consortium name="US DOE Joint Genome Institute (JGI-PGF)"/>
            <person name="Walter F."/>
            <person name="Albersmeier A."/>
            <person name="Kalinowski J."/>
            <person name="Ruckert C."/>
        </authorList>
    </citation>
    <scope>NUCLEOTIDE SEQUENCE</scope>
    <source>
        <strain evidence="1">CGMCC 1.12751</strain>
    </source>
</reference>
<organism evidence="1 2">
    <name type="scientific">Bizionia arctica</name>
    <dbReference type="NCBI Taxonomy" id="1495645"/>
    <lineage>
        <taxon>Bacteria</taxon>
        <taxon>Pseudomonadati</taxon>
        <taxon>Bacteroidota</taxon>
        <taxon>Flavobacteriia</taxon>
        <taxon>Flavobacteriales</taxon>
        <taxon>Flavobacteriaceae</taxon>
        <taxon>Bizionia</taxon>
    </lineage>
</organism>
<dbReference type="RefSeq" id="WP_188466359.1">
    <property type="nucleotide sequence ID" value="NZ_BMFQ01000004.1"/>
</dbReference>
<sequence length="143" mass="16571">MKSLKLKLVFIIVIFLLPIRLFSQNQDNNIITIEEIYNHLISNNVSNIRYLVNPTINSDLLPTNKEQSVSVLNSTIIENVISDFKNEWVFIVFNNITIREINSDHIFVSGSISGKNIEKGMIDYMEFQHTWILENGVVIKFIE</sequence>
<proteinExistence type="predicted"/>
<protein>
    <submittedName>
        <fullName evidence="1">Uncharacterized protein</fullName>
    </submittedName>
</protein>
<reference evidence="1" key="2">
    <citation type="submission" date="2020-09" db="EMBL/GenBank/DDBJ databases">
        <authorList>
            <person name="Sun Q."/>
            <person name="Zhou Y."/>
        </authorList>
    </citation>
    <scope>NUCLEOTIDE SEQUENCE</scope>
    <source>
        <strain evidence="1">CGMCC 1.12751</strain>
    </source>
</reference>
<evidence type="ECO:0000313" key="1">
    <source>
        <dbReference type="EMBL" id="GGG57203.1"/>
    </source>
</evidence>
<dbReference type="AlphaFoldDB" id="A0A917GUJ1"/>
<comment type="caution">
    <text evidence="1">The sequence shown here is derived from an EMBL/GenBank/DDBJ whole genome shotgun (WGS) entry which is preliminary data.</text>
</comment>
<name>A0A917GUJ1_9FLAO</name>
<evidence type="ECO:0000313" key="2">
    <source>
        <dbReference type="Proteomes" id="UP000625976"/>
    </source>
</evidence>
<dbReference type="Proteomes" id="UP000625976">
    <property type="component" value="Unassembled WGS sequence"/>
</dbReference>
<accession>A0A917GUJ1</accession>
<gene>
    <name evidence="1" type="ORF">GCM10010976_30060</name>
</gene>
<keyword evidence="2" id="KW-1185">Reference proteome</keyword>
<dbReference type="EMBL" id="BMFQ01000004">
    <property type="protein sequence ID" value="GGG57203.1"/>
    <property type="molecule type" value="Genomic_DNA"/>
</dbReference>